<proteinExistence type="predicted"/>
<gene>
    <name evidence="1" type="ORF">HAP48_041525</name>
    <name evidence="2" type="ORF">WDK88_04080</name>
</gene>
<sequence length="54" mass="6202">MEGFIHHENLALFRKKLADPRLTDEERKVVLKLLADEEARQVGSQGATEDRKPD</sequence>
<dbReference type="Proteomes" id="UP001432046">
    <property type="component" value="Chromosome"/>
</dbReference>
<name>A0A973W8M7_9BRAD</name>
<evidence type="ECO:0000313" key="3">
    <source>
        <dbReference type="Proteomes" id="UP001432046"/>
    </source>
</evidence>
<accession>A0A973W8M7</accession>
<organism evidence="1">
    <name type="scientific">Bradyrhizobium septentrionale</name>
    <dbReference type="NCBI Taxonomy" id="1404411"/>
    <lineage>
        <taxon>Bacteria</taxon>
        <taxon>Pseudomonadati</taxon>
        <taxon>Pseudomonadota</taxon>
        <taxon>Alphaproteobacteria</taxon>
        <taxon>Hyphomicrobiales</taxon>
        <taxon>Nitrobacteraceae</taxon>
        <taxon>Bradyrhizobium</taxon>
    </lineage>
</organism>
<evidence type="ECO:0000313" key="1">
    <source>
        <dbReference type="EMBL" id="NVI49220.1"/>
    </source>
</evidence>
<dbReference type="EMBL" id="CP147711">
    <property type="protein sequence ID" value="WXC80832.1"/>
    <property type="molecule type" value="Genomic_DNA"/>
</dbReference>
<protein>
    <submittedName>
        <fullName evidence="1">Uncharacterized protein</fullName>
    </submittedName>
</protein>
<reference evidence="1" key="1">
    <citation type="submission" date="2020-06" db="EMBL/GenBank/DDBJ databases">
        <title>Whole Genome Sequence of Bradyrhizobium sp. Strain 1S1.</title>
        <authorList>
            <person name="Bromfield E.S.P."/>
            <person name="Cloutier S."/>
        </authorList>
    </citation>
    <scope>NUCLEOTIDE SEQUENCE [LARGE SCALE GENOMIC DNA]</scope>
    <source>
        <strain evidence="1">1S1</strain>
    </source>
</reference>
<dbReference type="EMBL" id="JAAOLE020000001">
    <property type="protein sequence ID" value="NVI49220.1"/>
    <property type="molecule type" value="Genomic_DNA"/>
</dbReference>
<reference evidence="2" key="3">
    <citation type="submission" date="2024-03" db="EMBL/GenBank/DDBJ databases">
        <authorList>
            <person name="Bromfield E.S.P."/>
            <person name="Cloutier S."/>
        </authorList>
    </citation>
    <scope>NUCLEOTIDE SEQUENCE</scope>
    <source>
        <strain evidence="2">5S5</strain>
    </source>
</reference>
<reference evidence="2" key="2">
    <citation type="journal article" date="2021" name="Int. J. Syst. Evol. Microbiol.">
        <title>Bradyrhizobium septentrionale sp. nov. (sv. septentrionale) and Bradyrhizobium quebecense sp. nov. (sv. septentrionale) associated with legumes native to Canada possess rearranged symbiosis genes and numerous insertion sequences.</title>
        <authorList>
            <person name="Bromfield E.S.P."/>
            <person name="Cloutier S."/>
        </authorList>
    </citation>
    <scope>NUCLEOTIDE SEQUENCE</scope>
    <source>
        <strain evidence="2">5S5</strain>
    </source>
</reference>
<dbReference type="RefSeq" id="WP_166213781.1">
    <property type="nucleotide sequence ID" value="NZ_CP088285.1"/>
</dbReference>
<keyword evidence="3" id="KW-1185">Reference proteome</keyword>
<dbReference type="AlphaFoldDB" id="A0A973W8M7"/>
<evidence type="ECO:0000313" key="2">
    <source>
        <dbReference type="EMBL" id="WXC80832.1"/>
    </source>
</evidence>